<evidence type="ECO:0000256" key="10">
    <source>
        <dbReference type="ARBA" id="ARBA00023136"/>
    </source>
</evidence>
<keyword evidence="3 11" id="KW-0813">Transport</keyword>
<evidence type="ECO:0000256" key="5">
    <source>
        <dbReference type="ARBA" id="ARBA00022824"/>
    </source>
</evidence>
<accession>A0A8S3YLG9</accession>
<dbReference type="PANTHER" id="PTHR12701">
    <property type="entry name" value="BCR-ASSOCIATED PROTEIN, BAP"/>
    <property type="match status" value="1"/>
</dbReference>
<evidence type="ECO:0000256" key="12">
    <source>
        <dbReference type="SAM" id="MobiDB-lite"/>
    </source>
</evidence>
<evidence type="ECO:0000313" key="16">
    <source>
        <dbReference type="Proteomes" id="UP000678393"/>
    </source>
</evidence>
<feature type="transmembrane region" description="Helical" evidence="11">
    <location>
        <begin position="103"/>
        <end position="124"/>
    </location>
</feature>
<evidence type="ECO:0000256" key="9">
    <source>
        <dbReference type="ARBA" id="ARBA00023054"/>
    </source>
</evidence>
<dbReference type="InterPro" id="IPR041672">
    <property type="entry name" value="Bap31/Bap29_C"/>
</dbReference>
<evidence type="ECO:0000256" key="2">
    <source>
        <dbReference type="ARBA" id="ARBA00007956"/>
    </source>
</evidence>
<evidence type="ECO:0000256" key="1">
    <source>
        <dbReference type="ARBA" id="ARBA00004477"/>
    </source>
</evidence>
<evidence type="ECO:0000256" key="4">
    <source>
        <dbReference type="ARBA" id="ARBA00022692"/>
    </source>
</evidence>
<evidence type="ECO:0000256" key="11">
    <source>
        <dbReference type="RuleBase" id="RU367026"/>
    </source>
</evidence>
<dbReference type="AlphaFoldDB" id="A0A8S3YLG9"/>
<feature type="domain" description="BAP29/BAP31 transmembrane" evidence="13">
    <location>
        <begin position="1"/>
        <end position="135"/>
    </location>
</feature>
<gene>
    <name evidence="15" type="ORF">CUNI_LOCUS1488</name>
</gene>
<dbReference type="Pfam" id="PF18035">
    <property type="entry name" value="Bap31_Bap29_C"/>
    <property type="match status" value="1"/>
</dbReference>
<dbReference type="Proteomes" id="UP000678393">
    <property type="component" value="Unassembled WGS sequence"/>
</dbReference>
<evidence type="ECO:0000259" key="14">
    <source>
        <dbReference type="Pfam" id="PF18035"/>
    </source>
</evidence>
<protein>
    <recommendedName>
        <fullName evidence="11">Endoplasmic reticulum transmembrane protein</fullName>
    </recommendedName>
</protein>
<organism evidence="15 16">
    <name type="scientific">Candidula unifasciata</name>
    <dbReference type="NCBI Taxonomy" id="100452"/>
    <lineage>
        <taxon>Eukaryota</taxon>
        <taxon>Metazoa</taxon>
        <taxon>Spiralia</taxon>
        <taxon>Lophotrochozoa</taxon>
        <taxon>Mollusca</taxon>
        <taxon>Gastropoda</taxon>
        <taxon>Heterobranchia</taxon>
        <taxon>Euthyneura</taxon>
        <taxon>Panpulmonata</taxon>
        <taxon>Eupulmonata</taxon>
        <taxon>Stylommatophora</taxon>
        <taxon>Helicina</taxon>
        <taxon>Helicoidea</taxon>
        <taxon>Geomitridae</taxon>
        <taxon>Candidula</taxon>
    </lineage>
</organism>
<feature type="transmembrane region" description="Helical" evidence="11">
    <location>
        <begin position="7"/>
        <end position="27"/>
    </location>
</feature>
<sequence>MTLQWTFVAGVLYVEIFLVSILLLPFVSPKTWQKLFRSRIASLFSRYSNIYFNIFIAILVLLFLESIRETWKYSEPVESDDLRRYPEAETVYHMKLFRAQRNMYIAGFALFLWFILRRLVILIATEATLMAESEASMKQAQSATEAARHFMEEKHLVDENKKNKATEEKDDAETKNQTLLLEKELARAQTELEKTKEELYHSQLEFTSIKKQAESTNLEYDRLSEEFAKLQQKLQHLEQGDSGSKKGN</sequence>
<evidence type="ECO:0000256" key="7">
    <source>
        <dbReference type="ARBA" id="ARBA00022927"/>
    </source>
</evidence>
<keyword evidence="8 11" id="KW-1133">Transmembrane helix</keyword>
<dbReference type="EMBL" id="CAJHNH020000184">
    <property type="protein sequence ID" value="CAG5115930.1"/>
    <property type="molecule type" value="Genomic_DNA"/>
</dbReference>
<evidence type="ECO:0000259" key="13">
    <source>
        <dbReference type="Pfam" id="PF05529"/>
    </source>
</evidence>
<comment type="similarity">
    <text evidence="2 11">Belongs to the BCAP29/BCAP31 family.</text>
</comment>
<evidence type="ECO:0000256" key="6">
    <source>
        <dbReference type="ARBA" id="ARBA00022892"/>
    </source>
</evidence>
<feature type="transmembrane region" description="Helical" evidence="11">
    <location>
        <begin position="47"/>
        <end position="64"/>
    </location>
</feature>
<dbReference type="InterPro" id="IPR040463">
    <property type="entry name" value="BAP29/BAP31_N"/>
</dbReference>
<dbReference type="GO" id="GO:0070973">
    <property type="term" value="P:protein localization to endoplasmic reticulum exit site"/>
    <property type="evidence" value="ECO:0007669"/>
    <property type="project" value="UniProtKB-UniRule"/>
</dbReference>
<keyword evidence="10 11" id="KW-0472">Membrane</keyword>
<keyword evidence="9" id="KW-0175">Coiled coil</keyword>
<keyword evidence="4 11" id="KW-0812">Transmembrane</keyword>
<reference evidence="15" key="1">
    <citation type="submission" date="2021-04" db="EMBL/GenBank/DDBJ databases">
        <authorList>
            <consortium name="Molecular Ecology Group"/>
        </authorList>
    </citation>
    <scope>NUCLEOTIDE SEQUENCE</scope>
</reference>
<feature type="domain" description="Bap31/Bap29 cytoplasmic coiled-coil" evidence="14">
    <location>
        <begin position="191"/>
        <end position="247"/>
    </location>
</feature>
<dbReference type="Gene3D" id="1.20.5.110">
    <property type="match status" value="1"/>
</dbReference>
<keyword evidence="6 11" id="KW-0931">ER-Golgi transport</keyword>
<dbReference type="PANTHER" id="PTHR12701:SF20">
    <property type="entry name" value="ENDOPLASMIC RETICULUM TRANSMEMBRANE PROTEIN"/>
    <property type="match status" value="1"/>
</dbReference>
<comment type="function">
    <text evidence="11">May play a role in anterograde transport of membrane proteins from the endoplasmic reticulum to the Golgi.</text>
</comment>
<comment type="caution">
    <text evidence="15">The sequence shown here is derived from an EMBL/GenBank/DDBJ whole genome shotgun (WGS) entry which is preliminary data.</text>
</comment>
<feature type="compositionally biased region" description="Basic and acidic residues" evidence="12">
    <location>
        <begin position="156"/>
        <end position="167"/>
    </location>
</feature>
<dbReference type="GO" id="GO:0005789">
    <property type="term" value="C:endoplasmic reticulum membrane"/>
    <property type="evidence" value="ECO:0007669"/>
    <property type="project" value="UniProtKB-SubCell"/>
</dbReference>
<keyword evidence="7 11" id="KW-0653">Protein transport</keyword>
<evidence type="ECO:0000256" key="8">
    <source>
        <dbReference type="ARBA" id="ARBA00022989"/>
    </source>
</evidence>
<evidence type="ECO:0000313" key="15">
    <source>
        <dbReference type="EMBL" id="CAG5115930.1"/>
    </source>
</evidence>
<keyword evidence="5 11" id="KW-0256">Endoplasmic reticulum</keyword>
<feature type="region of interest" description="Disordered" evidence="12">
    <location>
        <begin position="156"/>
        <end position="175"/>
    </location>
</feature>
<dbReference type="GO" id="GO:0006886">
    <property type="term" value="P:intracellular protein transport"/>
    <property type="evidence" value="ECO:0007669"/>
    <property type="project" value="UniProtKB-UniRule"/>
</dbReference>
<name>A0A8S3YLG9_9EUPU</name>
<keyword evidence="16" id="KW-1185">Reference proteome</keyword>
<dbReference type="OrthoDB" id="435607at2759"/>
<proteinExistence type="inferred from homology"/>
<comment type="subcellular location">
    <subcellularLocation>
        <location evidence="1 11">Endoplasmic reticulum membrane</location>
        <topology evidence="1 11">Multi-pass membrane protein</topology>
    </subcellularLocation>
</comment>
<dbReference type="InterPro" id="IPR008417">
    <property type="entry name" value="BAP29/BAP31"/>
</dbReference>
<evidence type="ECO:0000256" key="3">
    <source>
        <dbReference type="ARBA" id="ARBA00022448"/>
    </source>
</evidence>
<dbReference type="Pfam" id="PF05529">
    <property type="entry name" value="Bap31"/>
    <property type="match status" value="1"/>
</dbReference>
<dbReference type="GO" id="GO:0006888">
    <property type="term" value="P:endoplasmic reticulum to Golgi vesicle-mediated transport"/>
    <property type="evidence" value="ECO:0007669"/>
    <property type="project" value="UniProtKB-UniRule"/>
</dbReference>